<dbReference type="AlphaFoldDB" id="A0A518K9C6"/>
<protein>
    <submittedName>
        <fullName evidence="1">Uncharacterized protein</fullName>
    </submittedName>
</protein>
<gene>
    <name evidence="1" type="ORF">Spa11_25830</name>
</gene>
<reference evidence="1 2" key="1">
    <citation type="submission" date="2019-02" db="EMBL/GenBank/DDBJ databases">
        <title>Deep-cultivation of Planctomycetes and their phenomic and genomic characterization uncovers novel biology.</title>
        <authorList>
            <person name="Wiegand S."/>
            <person name="Jogler M."/>
            <person name="Boedeker C."/>
            <person name="Pinto D."/>
            <person name="Vollmers J."/>
            <person name="Rivas-Marin E."/>
            <person name="Kohn T."/>
            <person name="Peeters S.H."/>
            <person name="Heuer A."/>
            <person name="Rast P."/>
            <person name="Oberbeckmann S."/>
            <person name="Bunk B."/>
            <person name="Jeske O."/>
            <person name="Meyerdierks A."/>
            <person name="Storesund J.E."/>
            <person name="Kallscheuer N."/>
            <person name="Luecker S."/>
            <person name="Lage O.M."/>
            <person name="Pohl T."/>
            <person name="Merkel B.J."/>
            <person name="Hornburger P."/>
            <person name="Mueller R.-W."/>
            <person name="Bruemmer F."/>
            <person name="Labrenz M."/>
            <person name="Spormann A.M."/>
            <person name="Op den Camp H."/>
            <person name="Overmann J."/>
            <person name="Amann R."/>
            <person name="Jetten M.S.M."/>
            <person name="Mascher T."/>
            <person name="Medema M.H."/>
            <person name="Devos D.P."/>
            <person name="Kaster A.-K."/>
            <person name="Ovreas L."/>
            <person name="Rohde M."/>
            <person name="Galperin M.Y."/>
            <person name="Jogler C."/>
        </authorList>
    </citation>
    <scope>NUCLEOTIDE SEQUENCE [LARGE SCALE GENOMIC DNA]</scope>
    <source>
        <strain evidence="1 2">Spa11</strain>
    </source>
</reference>
<dbReference type="KEGG" id="bmei:Spa11_25830"/>
<name>A0A518K9C6_9BACT</name>
<keyword evidence="2" id="KW-1185">Reference proteome</keyword>
<evidence type="ECO:0000313" key="1">
    <source>
        <dbReference type="EMBL" id="QDV74380.1"/>
    </source>
</evidence>
<sequence>MATREELNAARLFVEKANRLLKSTFLKEAAVNMGWTLSGKKDEAVRIEHRGPRWENVEAFVLTFRFFIQDNESISIRNMAKVFSSDLATPGERRRFYEIRESLNKYLDGSSMFKEGARTASRREVMDVFIYGGMSHAKPKKKEKFDAWMRHVLLGPMTTTEFTTILSTVLSAIENIQRICVTLLYRYA</sequence>
<organism evidence="1 2">
    <name type="scientific">Botrimarina mediterranea</name>
    <dbReference type="NCBI Taxonomy" id="2528022"/>
    <lineage>
        <taxon>Bacteria</taxon>
        <taxon>Pseudomonadati</taxon>
        <taxon>Planctomycetota</taxon>
        <taxon>Planctomycetia</taxon>
        <taxon>Pirellulales</taxon>
        <taxon>Lacipirellulaceae</taxon>
        <taxon>Botrimarina</taxon>
    </lineage>
</organism>
<dbReference type="EMBL" id="CP036349">
    <property type="protein sequence ID" value="QDV74380.1"/>
    <property type="molecule type" value="Genomic_DNA"/>
</dbReference>
<dbReference type="Proteomes" id="UP000316426">
    <property type="component" value="Chromosome"/>
</dbReference>
<proteinExistence type="predicted"/>
<accession>A0A518K9C6</accession>
<dbReference type="RefSeq" id="WP_145112738.1">
    <property type="nucleotide sequence ID" value="NZ_CP036349.1"/>
</dbReference>
<evidence type="ECO:0000313" key="2">
    <source>
        <dbReference type="Proteomes" id="UP000316426"/>
    </source>
</evidence>